<evidence type="ECO:0000256" key="10">
    <source>
        <dbReference type="SAM" id="MobiDB-lite"/>
    </source>
</evidence>
<dbReference type="Gene3D" id="1.10.10.820">
    <property type="match status" value="1"/>
</dbReference>
<feature type="region of interest" description="Disordered" evidence="10">
    <location>
        <begin position="945"/>
        <end position="1020"/>
    </location>
</feature>
<dbReference type="PROSITE" id="PS51757">
    <property type="entry name" value="TH1"/>
    <property type="match status" value="1"/>
</dbReference>
<dbReference type="KEGG" id="ccin:107269817"/>
<dbReference type="FunFam" id="3.40.850.10:FF:000101">
    <property type="entry name" value="Slow myosin heavy chain 2"/>
    <property type="match status" value="1"/>
</dbReference>
<dbReference type="GO" id="GO:0006897">
    <property type="term" value="P:endocytosis"/>
    <property type="evidence" value="ECO:0007669"/>
    <property type="project" value="TreeGrafter"/>
</dbReference>
<feature type="compositionally biased region" description="Polar residues" evidence="10">
    <location>
        <begin position="1138"/>
        <end position="1151"/>
    </location>
</feature>
<evidence type="ECO:0000259" key="11">
    <source>
        <dbReference type="PROSITE" id="PS50002"/>
    </source>
</evidence>
<feature type="region of interest" description="Actin-binding" evidence="9">
    <location>
        <begin position="589"/>
        <end position="611"/>
    </location>
</feature>
<dbReference type="GO" id="GO:0045177">
    <property type="term" value="C:apical part of cell"/>
    <property type="evidence" value="ECO:0007669"/>
    <property type="project" value="UniProtKB-ARBA"/>
</dbReference>
<dbReference type="AlphaFoldDB" id="A0AAJ7FMV3"/>
<keyword evidence="3 9" id="KW-0547">Nucleotide-binding</keyword>
<evidence type="ECO:0000256" key="8">
    <source>
        <dbReference type="PROSITE-ProRule" id="PRU00192"/>
    </source>
</evidence>
<dbReference type="GeneID" id="107269817"/>
<evidence type="ECO:0000256" key="4">
    <source>
        <dbReference type="ARBA" id="ARBA00022840"/>
    </source>
</evidence>
<dbReference type="PANTHER" id="PTHR13140">
    <property type="entry name" value="MYOSIN"/>
    <property type="match status" value="1"/>
</dbReference>
<dbReference type="GO" id="GO:0007015">
    <property type="term" value="P:actin filament organization"/>
    <property type="evidence" value="ECO:0007669"/>
    <property type="project" value="TreeGrafter"/>
</dbReference>
<dbReference type="PRINTS" id="PR00452">
    <property type="entry name" value="SH3DOMAIN"/>
</dbReference>
<feature type="binding site" evidence="9">
    <location>
        <begin position="129"/>
        <end position="136"/>
    </location>
    <ligand>
        <name>ATP</name>
        <dbReference type="ChEBI" id="CHEBI:30616"/>
    </ligand>
</feature>
<dbReference type="GO" id="GO:0007560">
    <property type="term" value="P:imaginal disc morphogenesis"/>
    <property type="evidence" value="ECO:0007669"/>
    <property type="project" value="UniProtKB-ARBA"/>
</dbReference>
<feature type="region of interest" description="Disordered" evidence="10">
    <location>
        <begin position="1047"/>
        <end position="1068"/>
    </location>
</feature>
<dbReference type="InterPro" id="IPR001609">
    <property type="entry name" value="Myosin_head_motor_dom-like"/>
</dbReference>
<dbReference type="InterPro" id="IPR036028">
    <property type="entry name" value="SH3-like_dom_sf"/>
</dbReference>
<keyword evidence="14" id="KW-1185">Reference proteome</keyword>
<dbReference type="FunFam" id="2.30.30.40:FF:000072">
    <property type="entry name" value="Unconventional Myosin IB"/>
    <property type="match status" value="1"/>
</dbReference>
<evidence type="ECO:0000259" key="12">
    <source>
        <dbReference type="PROSITE" id="PS51456"/>
    </source>
</evidence>
<dbReference type="Pfam" id="PF06017">
    <property type="entry name" value="Myosin_TH1"/>
    <property type="match status" value="1"/>
</dbReference>
<feature type="region of interest" description="Disordered" evidence="10">
    <location>
        <begin position="1129"/>
        <end position="1182"/>
    </location>
</feature>
<dbReference type="InterPro" id="IPR036961">
    <property type="entry name" value="Kinesin_motor_dom_sf"/>
</dbReference>
<dbReference type="GO" id="GO:0000146">
    <property type="term" value="F:microfilament motor activity"/>
    <property type="evidence" value="ECO:0007669"/>
    <property type="project" value="TreeGrafter"/>
</dbReference>
<evidence type="ECO:0000256" key="3">
    <source>
        <dbReference type="ARBA" id="ARBA00022741"/>
    </source>
</evidence>
<dbReference type="SUPFAM" id="SSF52540">
    <property type="entry name" value="P-loop containing nucleoside triphosphate hydrolases"/>
    <property type="match status" value="1"/>
</dbReference>
<evidence type="ECO:0000256" key="2">
    <source>
        <dbReference type="ARBA" id="ARBA00022443"/>
    </source>
</evidence>
<feature type="domain" description="SH3" evidence="11">
    <location>
        <begin position="1181"/>
        <end position="1238"/>
    </location>
</feature>
<evidence type="ECO:0000313" key="14">
    <source>
        <dbReference type="Proteomes" id="UP000694920"/>
    </source>
</evidence>
<dbReference type="Gene3D" id="1.20.58.530">
    <property type="match status" value="1"/>
</dbReference>
<dbReference type="PANTHER" id="PTHR13140:SF729">
    <property type="entry name" value="UNCONVENTIONAL MYOSIN-IE"/>
    <property type="match status" value="1"/>
</dbReference>
<organism evidence="14 15">
    <name type="scientific">Cephus cinctus</name>
    <name type="common">Wheat stem sawfly</name>
    <dbReference type="NCBI Taxonomy" id="211228"/>
    <lineage>
        <taxon>Eukaryota</taxon>
        <taxon>Metazoa</taxon>
        <taxon>Ecdysozoa</taxon>
        <taxon>Arthropoda</taxon>
        <taxon>Hexapoda</taxon>
        <taxon>Insecta</taxon>
        <taxon>Pterygota</taxon>
        <taxon>Neoptera</taxon>
        <taxon>Endopterygota</taxon>
        <taxon>Hymenoptera</taxon>
        <taxon>Cephoidea</taxon>
        <taxon>Cephidae</taxon>
        <taxon>Cephus</taxon>
    </lineage>
</organism>
<dbReference type="InterPro" id="IPR010926">
    <property type="entry name" value="Myosin_TH1"/>
</dbReference>
<dbReference type="PROSITE" id="PS51456">
    <property type="entry name" value="MYOSIN_MOTOR"/>
    <property type="match status" value="1"/>
</dbReference>
<feature type="domain" description="Myosin motor" evidence="12">
    <location>
        <begin position="36"/>
        <end position="712"/>
    </location>
</feature>
<evidence type="ECO:0000256" key="6">
    <source>
        <dbReference type="ARBA" id="ARBA00023175"/>
    </source>
</evidence>
<dbReference type="PROSITE" id="PS50002">
    <property type="entry name" value="SH3"/>
    <property type="match status" value="1"/>
</dbReference>
<dbReference type="GO" id="GO:0005886">
    <property type="term" value="C:plasma membrane"/>
    <property type="evidence" value="ECO:0007669"/>
    <property type="project" value="TreeGrafter"/>
</dbReference>
<dbReference type="Proteomes" id="UP000694920">
    <property type="component" value="Unplaced"/>
</dbReference>
<dbReference type="GO" id="GO:0005902">
    <property type="term" value="C:microvillus"/>
    <property type="evidence" value="ECO:0007669"/>
    <property type="project" value="TreeGrafter"/>
</dbReference>
<comment type="similarity">
    <text evidence="1 9">Belongs to the TRAFAC class myosin-kinesin ATPase superfamily. Myosin family.</text>
</comment>
<keyword evidence="5 9" id="KW-0518">Myosin</keyword>
<dbReference type="FunFam" id="1.10.10.820:FF:000001">
    <property type="entry name" value="Myosin heavy chain"/>
    <property type="match status" value="1"/>
</dbReference>
<evidence type="ECO:0000259" key="13">
    <source>
        <dbReference type="PROSITE" id="PS51757"/>
    </source>
</evidence>
<evidence type="ECO:0000256" key="7">
    <source>
        <dbReference type="ARBA" id="ARBA00023203"/>
    </source>
</evidence>
<dbReference type="GO" id="GO:0005938">
    <property type="term" value="C:cell cortex"/>
    <property type="evidence" value="ECO:0007669"/>
    <property type="project" value="UniProtKB-ARBA"/>
</dbReference>
<keyword evidence="7 9" id="KW-0009">Actin-binding</keyword>
<dbReference type="GO" id="GO:0016459">
    <property type="term" value="C:myosin complex"/>
    <property type="evidence" value="ECO:0007669"/>
    <property type="project" value="UniProtKB-KW"/>
</dbReference>
<feature type="domain" description="TH1" evidence="13">
    <location>
        <begin position="750"/>
        <end position="941"/>
    </location>
</feature>
<keyword evidence="6 9" id="KW-0505">Motor protein</keyword>
<keyword evidence="2 8" id="KW-0728">SH3 domain</keyword>
<dbReference type="GO" id="GO:0005524">
    <property type="term" value="F:ATP binding"/>
    <property type="evidence" value="ECO:0007669"/>
    <property type="project" value="UniProtKB-UniRule"/>
</dbReference>
<evidence type="ECO:0000256" key="9">
    <source>
        <dbReference type="PROSITE-ProRule" id="PRU00782"/>
    </source>
</evidence>
<evidence type="ECO:0000313" key="15">
    <source>
        <dbReference type="RefSeq" id="XP_015599569.1"/>
    </source>
</evidence>
<dbReference type="SUPFAM" id="SSF50044">
    <property type="entry name" value="SH3-domain"/>
    <property type="match status" value="1"/>
</dbReference>
<dbReference type="FunFam" id="1.20.58.530:FF:000007">
    <property type="entry name" value="Myosin IE"/>
    <property type="match status" value="1"/>
</dbReference>
<proteinExistence type="inferred from homology"/>
<dbReference type="GO" id="GO:0009888">
    <property type="term" value="P:tissue development"/>
    <property type="evidence" value="ECO:0007669"/>
    <property type="project" value="UniProtKB-ARBA"/>
</dbReference>
<dbReference type="InterPro" id="IPR036072">
    <property type="entry name" value="MYSc_Myo1"/>
</dbReference>
<dbReference type="Gene3D" id="2.30.30.40">
    <property type="entry name" value="SH3 Domains"/>
    <property type="match status" value="1"/>
</dbReference>
<dbReference type="Pfam" id="PF00063">
    <property type="entry name" value="Myosin_head"/>
    <property type="match status" value="1"/>
</dbReference>
<dbReference type="GO" id="GO:0060972">
    <property type="term" value="P:left/right pattern formation"/>
    <property type="evidence" value="ECO:0007669"/>
    <property type="project" value="UniProtKB-ARBA"/>
</dbReference>
<reference evidence="15" key="1">
    <citation type="submission" date="2025-08" db="UniProtKB">
        <authorList>
            <consortium name="RefSeq"/>
        </authorList>
    </citation>
    <scope>IDENTIFICATION</scope>
</reference>
<evidence type="ECO:0000256" key="5">
    <source>
        <dbReference type="ARBA" id="ARBA00023123"/>
    </source>
</evidence>
<dbReference type="CDD" id="cd01378">
    <property type="entry name" value="MYSc_Myo1"/>
    <property type="match status" value="1"/>
</dbReference>
<dbReference type="SMART" id="SM00326">
    <property type="entry name" value="SH3"/>
    <property type="match status" value="1"/>
</dbReference>
<evidence type="ECO:0000256" key="1">
    <source>
        <dbReference type="ARBA" id="ARBA00008314"/>
    </source>
</evidence>
<sequence>MTTTANVKLTKNPHCTRANVKISQVYHWQSQNVKVSGVDDMVLLPKVTEEAIIENLRKRYMDDYIFTCIGPVLVSINPFKQMSYFGEKEIEIYQGAAPYENPPHVYGLADEMYRNMLIDSESQCVIISGESGAGKTVAAKYIMSYVARVSGGGDRVQRVKDVILESNPLLEAFGNAKTMRNNNSSRFGKYVEMQFSLGGQPSGGKVSNFLLEKSRVTSHNSGERNFHIFYQLATGANQQMKSDFGLTDLDYYHYLSYGGNHKVDGTNDARDFQETLKALSVMGIGDAEVTDILKLVAGILHIGNIQFMENGNYSQVADGQFLEFPAYLLEISAEQLSHKLISRQFESKWGSQSEKLDVTLNVEQSLYTRDALAKDVYTRLFDYLVKRVNAAMETTGNEFDIGILDIYGFEIFERNGFEQFCINFVNEKLQQIFIELTLKAEQEEYVAENIKWTPIDYFNNAVVVELLEGKRPPGLFRILDDVCATLHSGSTGADTDLQKKLASAASSHAHFQNTGEGFTILHYAGIVAYSVDGFSDKNRDVLFPDLIELMQTSTNSLVRNLYPQEKAADTTKTLKPRPTTAGSKIRSQASRLVGQLMKCTPHYIRCIKPNETKRPKDWDQLRVKHQVEYLGLKENIRVRRAGFAYRRPFAKFLHRYAILTKETWPQWTGDTKQGVEWILASVQMDRRQYQLGKTKLFIKAPESLFMLEEARDRKYNTHARVIQKAFKKYFARKKQEKEKQEAANLFFSRKQRRRGSVNRNFVGDYIGLDGKPQTMNLIGRREKVFFAEVVKKYDRRFKVCRRDLILTGKCLFLIGREQIKKGPEKGKSIQVIKRKLPFDQISHVSLSTLQDDFVIIHTREDYASLLELVFKTEFLSILSKKYLAETTHSLNIKFNNNIEFKVKKEGWGGGGTREVKFVQADIGDQEVLKPHGKVLSVTVGKGLLSTTKPSPNRASTMSIPQSYKSKTEAHPGAQPLKSALKIPSRPAPRSTVNQQRPAAPVGHQKSSSKPGSLPNRPILPVTSGSTAAVGVGAAGFVANNVKPNLPANRPNVKANQVQKTKKSDIKEPSKLQNISLPVMGMFTNPGGGPRGLVKAPPPPSDPAPPNQPTVHGAFRLPPIGGGDYNTVSTNSHNKERMTSNIPETRPSTNDAGNAVASTRGWERPLPPTQSLHPPSHKPPTPSLPKVKALYDYNPQDLDELGFKEGEVIEVLREHDGGWWQGRLKGKIGLLPSNYVKKV</sequence>
<protein>
    <submittedName>
        <fullName evidence="15">Unconventional myosin-Ie isoform X1</fullName>
    </submittedName>
</protein>
<name>A0AAJ7FMV3_CEPCN</name>
<dbReference type="GO" id="GO:0051015">
    <property type="term" value="F:actin filament binding"/>
    <property type="evidence" value="ECO:0007669"/>
    <property type="project" value="TreeGrafter"/>
</dbReference>
<dbReference type="InterPro" id="IPR027417">
    <property type="entry name" value="P-loop_NTPase"/>
</dbReference>
<accession>A0AAJ7FMV3</accession>
<dbReference type="Gene3D" id="1.20.120.720">
    <property type="entry name" value="Myosin VI head, motor domain, U50 subdomain"/>
    <property type="match status" value="1"/>
</dbReference>
<dbReference type="Gene3D" id="3.40.850.10">
    <property type="entry name" value="Kinesin motor domain"/>
    <property type="match status" value="1"/>
</dbReference>
<dbReference type="InterPro" id="IPR001452">
    <property type="entry name" value="SH3_domain"/>
</dbReference>
<dbReference type="SMART" id="SM00242">
    <property type="entry name" value="MYSc"/>
    <property type="match status" value="1"/>
</dbReference>
<gene>
    <name evidence="15" type="primary">LOC107269817</name>
</gene>
<dbReference type="Gene3D" id="1.20.5.4820">
    <property type="match status" value="1"/>
</dbReference>
<dbReference type="Pfam" id="PF00018">
    <property type="entry name" value="SH3_1"/>
    <property type="match status" value="1"/>
</dbReference>
<feature type="compositionally biased region" description="Polar residues" evidence="10">
    <location>
        <begin position="945"/>
        <end position="964"/>
    </location>
</feature>
<dbReference type="GO" id="GO:0048731">
    <property type="term" value="P:system development"/>
    <property type="evidence" value="ECO:0007669"/>
    <property type="project" value="UniProtKB-ARBA"/>
</dbReference>
<dbReference type="RefSeq" id="XP_015599569.1">
    <property type="nucleotide sequence ID" value="XM_015744083.1"/>
</dbReference>
<dbReference type="PRINTS" id="PR00193">
    <property type="entry name" value="MYOSINHEAVY"/>
</dbReference>
<keyword evidence="4 9" id="KW-0067">ATP-binding</keyword>